<dbReference type="OrthoDB" id="2213423at2"/>
<dbReference type="AlphaFoldDB" id="A0A2T1LU90"/>
<reference evidence="3 4" key="2">
    <citation type="submission" date="2018-03" db="EMBL/GenBank/DDBJ databases">
        <authorList>
            <person name="Keele B.F."/>
        </authorList>
    </citation>
    <scope>NUCLEOTIDE SEQUENCE [LARGE SCALE GENOMIC DNA]</scope>
    <source>
        <strain evidence="3 4">CCALA 016</strain>
    </source>
</reference>
<accession>A0A2T1LU90</accession>
<comment type="similarity">
    <text evidence="1">Belongs to the thioesterase family.</text>
</comment>
<evidence type="ECO:0000313" key="4">
    <source>
        <dbReference type="Proteomes" id="UP000239001"/>
    </source>
</evidence>
<dbReference type="Pfam" id="PF00975">
    <property type="entry name" value="Thioesterase"/>
    <property type="match status" value="1"/>
</dbReference>
<dbReference type="GO" id="GO:0008610">
    <property type="term" value="P:lipid biosynthetic process"/>
    <property type="evidence" value="ECO:0007669"/>
    <property type="project" value="TreeGrafter"/>
</dbReference>
<sequence length="247" mass="28179">MLDTKLWVTCPKPNPNAKLRLFCFPYAGGSAWVFRPWLNHLPSFIELCPLELPGRGKRWTEKPFTNLDSLVQTLETAIVPHLNRPFAFFGHSMGAMISFELTRNLSQKYKIKPVHLLVSGCRAPQLRDPNPPIYNLPEPEFIAEIRRLNGTPEAVLENAELMELVLPALRADFEMLETYKYTDASSLDCPIAVFGGLQDTEVTTEDLQAWQIQTLQAFSLQMFEGDHFFIESMRSFLLTSITTHLSF</sequence>
<name>A0A2T1LU90_9CHRO</name>
<keyword evidence="4" id="KW-1185">Reference proteome</keyword>
<dbReference type="PANTHER" id="PTHR11487">
    <property type="entry name" value="THIOESTERASE"/>
    <property type="match status" value="1"/>
</dbReference>
<gene>
    <name evidence="3" type="ORF">C7H19_17925</name>
</gene>
<dbReference type="InterPro" id="IPR001031">
    <property type="entry name" value="Thioesterase"/>
</dbReference>
<dbReference type="Gene3D" id="3.40.50.1820">
    <property type="entry name" value="alpha/beta hydrolase"/>
    <property type="match status" value="1"/>
</dbReference>
<feature type="domain" description="Thioesterase" evidence="2">
    <location>
        <begin position="20"/>
        <end position="232"/>
    </location>
</feature>
<dbReference type="Proteomes" id="UP000239001">
    <property type="component" value="Unassembled WGS sequence"/>
</dbReference>
<evidence type="ECO:0000256" key="1">
    <source>
        <dbReference type="ARBA" id="ARBA00007169"/>
    </source>
</evidence>
<evidence type="ECO:0000259" key="2">
    <source>
        <dbReference type="Pfam" id="PF00975"/>
    </source>
</evidence>
<dbReference type="SUPFAM" id="SSF53474">
    <property type="entry name" value="alpha/beta-Hydrolases"/>
    <property type="match status" value="1"/>
</dbReference>
<evidence type="ECO:0000313" key="3">
    <source>
        <dbReference type="EMBL" id="PSF35021.1"/>
    </source>
</evidence>
<comment type="caution">
    <text evidence="3">The sequence shown here is derived from an EMBL/GenBank/DDBJ whole genome shotgun (WGS) entry which is preliminary data.</text>
</comment>
<dbReference type="InterPro" id="IPR029058">
    <property type="entry name" value="AB_hydrolase_fold"/>
</dbReference>
<proteinExistence type="inferred from homology"/>
<dbReference type="EMBL" id="PXOH01000023">
    <property type="protein sequence ID" value="PSF35021.1"/>
    <property type="molecule type" value="Genomic_DNA"/>
</dbReference>
<dbReference type="PANTHER" id="PTHR11487:SF0">
    <property type="entry name" value="S-ACYL FATTY ACID SYNTHASE THIOESTERASE, MEDIUM CHAIN"/>
    <property type="match status" value="1"/>
</dbReference>
<reference evidence="3 4" key="1">
    <citation type="submission" date="2018-03" db="EMBL/GenBank/DDBJ databases">
        <title>The ancient ancestry and fast evolution of plastids.</title>
        <authorList>
            <person name="Moore K.R."/>
            <person name="Magnabosco C."/>
            <person name="Momper L."/>
            <person name="Gold D.A."/>
            <person name="Bosak T."/>
            <person name="Fournier G.P."/>
        </authorList>
    </citation>
    <scope>NUCLEOTIDE SEQUENCE [LARGE SCALE GENOMIC DNA]</scope>
    <source>
        <strain evidence="3 4">CCALA 016</strain>
    </source>
</reference>
<protein>
    <submittedName>
        <fullName evidence="3">Putative thioesterase</fullName>
    </submittedName>
</protein>
<dbReference type="InterPro" id="IPR012223">
    <property type="entry name" value="TEII"/>
</dbReference>
<organism evidence="3 4">
    <name type="scientific">Aphanothece hegewaldii CCALA 016</name>
    <dbReference type="NCBI Taxonomy" id="2107694"/>
    <lineage>
        <taxon>Bacteria</taxon>
        <taxon>Bacillati</taxon>
        <taxon>Cyanobacteriota</taxon>
        <taxon>Cyanophyceae</taxon>
        <taxon>Oscillatoriophycideae</taxon>
        <taxon>Chroococcales</taxon>
        <taxon>Aphanothecaceae</taxon>
        <taxon>Aphanothece</taxon>
    </lineage>
</organism>